<reference evidence="1 2" key="1">
    <citation type="submission" date="2021-06" db="EMBL/GenBank/DDBJ databases">
        <authorList>
            <person name="Palmer J.M."/>
        </authorList>
    </citation>
    <scope>NUCLEOTIDE SEQUENCE [LARGE SCALE GENOMIC DNA]</scope>
    <source>
        <strain evidence="1 2">XC_2019</strain>
        <tissue evidence="1">Muscle</tissue>
    </source>
</reference>
<keyword evidence="2" id="KW-1185">Reference proteome</keyword>
<name>A0ABV0RJM6_9TELE</name>
<evidence type="ECO:0000313" key="1">
    <source>
        <dbReference type="EMBL" id="MEQ2208381.1"/>
    </source>
</evidence>
<dbReference type="Proteomes" id="UP001434883">
    <property type="component" value="Unassembled WGS sequence"/>
</dbReference>
<gene>
    <name evidence="1" type="ORF">XENOCAPTIV_027625</name>
</gene>
<accession>A0ABV0RJM6</accession>
<comment type="caution">
    <text evidence="1">The sequence shown here is derived from an EMBL/GenBank/DDBJ whole genome shotgun (WGS) entry which is preliminary data.</text>
</comment>
<sequence>MDWKTPVVLGTTRCVTTVPGSHFSVFLGVPSDFLIYIAGKKITYQDLCSIKYLVHILVDTISRCRTEDWVTVLSMDNTSAWRYLWFIFMVTCCQIPGRGEGVWCQQ</sequence>
<evidence type="ECO:0000313" key="2">
    <source>
        <dbReference type="Proteomes" id="UP001434883"/>
    </source>
</evidence>
<organism evidence="1 2">
    <name type="scientific">Xenoophorus captivus</name>
    <dbReference type="NCBI Taxonomy" id="1517983"/>
    <lineage>
        <taxon>Eukaryota</taxon>
        <taxon>Metazoa</taxon>
        <taxon>Chordata</taxon>
        <taxon>Craniata</taxon>
        <taxon>Vertebrata</taxon>
        <taxon>Euteleostomi</taxon>
        <taxon>Actinopterygii</taxon>
        <taxon>Neopterygii</taxon>
        <taxon>Teleostei</taxon>
        <taxon>Neoteleostei</taxon>
        <taxon>Acanthomorphata</taxon>
        <taxon>Ovalentaria</taxon>
        <taxon>Atherinomorphae</taxon>
        <taxon>Cyprinodontiformes</taxon>
        <taxon>Goodeidae</taxon>
        <taxon>Xenoophorus</taxon>
    </lineage>
</organism>
<proteinExistence type="predicted"/>
<protein>
    <submittedName>
        <fullName evidence="1">Uncharacterized protein</fullName>
    </submittedName>
</protein>
<dbReference type="EMBL" id="JAHRIN010050485">
    <property type="protein sequence ID" value="MEQ2208381.1"/>
    <property type="molecule type" value="Genomic_DNA"/>
</dbReference>